<keyword evidence="9" id="KW-1185">Reference proteome</keyword>
<keyword evidence="3" id="KW-0963">Cytoplasm</keyword>
<comment type="caution">
    <text evidence="8">The sequence shown here is derived from an EMBL/GenBank/DDBJ whole genome shotgun (WGS) entry which is preliminary data.</text>
</comment>
<keyword evidence="7" id="KW-0175">Coiled coil</keyword>
<comment type="similarity">
    <text evidence="5">Belongs to the SctL stator family.</text>
</comment>
<keyword evidence="2" id="KW-0813">Transport</keyword>
<dbReference type="OrthoDB" id="6859370at2"/>
<accession>A0A135HPI2</accession>
<dbReference type="Proteomes" id="UP000070107">
    <property type="component" value="Unassembled WGS sequence"/>
</dbReference>
<dbReference type="NCBIfam" id="TIGR02499">
    <property type="entry name" value="HrpE_YscL_not"/>
    <property type="match status" value="1"/>
</dbReference>
<dbReference type="InterPro" id="IPR010586">
    <property type="entry name" value="T3SS_stator_protein"/>
</dbReference>
<dbReference type="Pfam" id="PF06635">
    <property type="entry name" value="T3SS_SCTL"/>
    <property type="match status" value="1"/>
</dbReference>
<evidence type="ECO:0000256" key="3">
    <source>
        <dbReference type="ARBA" id="ARBA00022490"/>
    </source>
</evidence>
<dbReference type="STRING" id="1494590.ATN84_20375"/>
<protein>
    <recommendedName>
        <fullName evidence="6">Type 3 secretion system stator protein</fullName>
    </recommendedName>
</protein>
<evidence type="ECO:0000313" key="8">
    <source>
        <dbReference type="EMBL" id="KXF75046.1"/>
    </source>
</evidence>
<keyword evidence="4" id="KW-0653">Protein transport</keyword>
<evidence type="ECO:0000256" key="6">
    <source>
        <dbReference type="ARBA" id="ARBA00040494"/>
    </source>
</evidence>
<dbReference type="GO" id="GO:0030254">
    <property type="term" value="P:protein secretion by the type III secretion system"/>
    <property type="evidence" value="ECO:0007669"/>
    <property type="project" value="InterPro"/>
</dbReference>
<evidence type="ECO:0000256" key="7">
    <source>
        <dbReference type="SAM" id="Coils"/>
    </source>
</evidence>
<gene>
    <name evidence="8" type="ORF">ATN84_20375</name>
</gene>
<dbReference type="PANTHER" id="PTHR34982">
    <property type="entry name" value="YOP PROTEINS TRANSLOCATION PROTEIN L"/>
    <property type="match status" value="1"/>
</dbReference>
<evidence type="ECO:0000313" key="9">
    <source>
        <dbReference type="Proteomes" id="UP000070107"/>
    </source>
</evidence>
<dbReference type="InterPro" id="IPR051472">
    <property type="entry name" value="T3SS_Stator/FliH"/>
</dbReference>
<proteinExistence type="inferred from homology"/>
<organism evidence="8 9">
    <name type="scientific">Paramesorhizobium deserti</name>
    <dbReference type="NCBI Taxonomy" id="1494590"/>
    <lineage>
        <taxon>Bacteria</taxon>
        <taxon>Pseudomonadati</taxon>
        <taxon>Pseudomonadota</taxon>
        <taxon>Alphaproteobacteria</taxon>
        <taxon>Hyphomicrobiales</taxon>
        <taxon>Phyllobacteriaceae</taxon>
        <taxon>Paramesorhizobium</taxon>
    </lineage>
</organism>
<dbReference type="InterPro" id="IPR012842">
    <property type="entry name" value="T3SS_SctL/SctL2"/>
</dbReference>
<dbReference type="AlphaFoldDB" id="A0A135HPI2"/>
<evidence type="ECO:0000256" key="2">
    <source>
        <dbReference type="ARBA" id="ARBA00022448"/>
    </source>
</evidence>
<name>A0A135HPI2_9HYPH</name>
<dbReference type="PANTHER" id="PTHR34982:SF1">
    <property type="entry name" value="FLAGELLAR ASSEMBLY PROTEIN FLIH"/>
    <property type="match status" value="1"/>
</dbReference>
<dbReference type="EMBL" id="LNTU01000039">
    <property type="protein sequence ID" value="KXF75046.1"/>
    <property type="molecule type" value="Genomic_DNA"/>
</dbReference>
<sequence>MNALPSKPPVKIIRHEDADCWSDGYAFLQAAKQEAERQLSAARDAYEESRRQGFEAGRQEGEREAAALLAGIAAKANRYLAGLDQEVVDLSLAVIEKLLGRYRDAEVVGKLAQQALTAFRREQQVTISVAPHIADEVEKLIGESRPDIAQTGFAVVADARLTGNQCVIATPVAVMSAGLDSQLSVIRAALTAAHQEPESDGA</sequence>
<dbReference type="GO" id="GO:0005829">
    <property type="term" value="C:cytosol"/>
    <property type="evidence" value="ECO:0007669"/>
    <property type="project" value="TreeGrafter"/>
</dbReference>
<comment type="subcellular location">
    <subcellularLocation>
        <location evidence="1">Cytoplasm</location>
    </subcellularLocation>
</comment>
<dbReference type="RefSeq" id="WP_068884826.1">
    <property type="nucleotide sequence ID" value="NZ_LNTU01000039.1"/>
</dbReference>
<evidence type="ECO:0000256" key="1">
    <source>
        <dbReference type="ARBA" id="ARBA00004496"/>
    </source>
</evidence>
<evidence type="ECO:0000256" key="5">
    <source>
        <dbReference type="ARBA" id="ARBA00024335"/>
    </source>
</evidence>
<evidence type="ECO:0000256" key="4">
    <source>
        <dbReference type="ARBA" id="ARBA00022927"/>
    </source>
</evidence>
<feature type="coiled-coil region" evidence="7">
    <location>
        <begin position="25"/>
        <end position="52"/>
    </location>
</feature>
<reference evidence="8 9" key="1">
    <citation type="submission" date="2015-11" db="EMBL/GenBank/DDBJ databases">
        <title>Draft genome sequence of Paramesorhizobium deserti A-3-E, a strain highly resistant to diverse beta-lactam antibiotics.</title>
        <authorList>
            <person name="Lv R."/>
            <person name="Yang X."/>
            <person name="Fang N."/>
            <person name="Guo J."/>
            <person name="Luo X."/>
            <person name="Peng F."/>
            <person name="Yang R."/>
            <person name="Cui Y."/>
            <person name="Fang C."/>
            <person name="Song Y."/>
        </authorList>
    </citation>
    <scope>NUCLEOTIDE SEQUENCE [LARGE SCALE GENOMIC DNA]</scope>
    <source>
        <strain evidence="8 9">A-3-E</strain>
    </source>
</reference>